<reference evidence="1" key="1">
    <citation type="journal article" date="2021" name="Proc. Natl. Acad. Sci. U.S.A.">
        <title>A Catalog of Tens of Thousands of Viruses from Human Metagenomes Reveals Hidden Associations with Chronic Diseases.</title>
        <authorList>
            <person name="Tisza M.J."/>
            <person name="Buck C.B."/>
        </authorList>
    </citation>
    <scope>NUCLEOTIDE SEQUENCE</scope>
    <source>
        <strain evidence="1">CtZ2t4</strain>
    </source>
</reference>
<name>A0A8S5SS42_9CAUD</name>
<sequence length="31" mass="3919">MFFYSYLAFLLVQTLKFMRAWINRNYSAYFI</sequence>
<protein>
    <submittedName>
        <fullName evidence="1">Uncharacterized protein</fullName>
    </submittedName>
</protein>
<accession>A0A8S5SS42</accession>
<dbReference type="EMBL" id="BK032664">
    <property type="protein sequence ID" value="DAF53817.1"/>
    <property type="molecule type" value="Genomic_DNA"/>
</dbReference>
<evidence type="ECO:0000313" key="1">
    <source>
        <dbReference type="EMBL" id="DAF53817.1"/>
    </source>
</evidence>
<organism evidence="1">
    <name type="scientific">Myoviridae sp. ctZ2t4</name>
    <dbReference type="NCBI Taxonomy" id="2827693"/>
    <lineage>
        <taxon>Viruses</taxon>
        <taxon>Duplodnaviria</taxon>
        <taxon>Heunggongvirae</taxon>
        <taxon>Uroviricota</taxon>
        <taxon>Caudoviricetes</taxon>
    </lineage>
</organism>
<proteinExistence type="predicted"/>